<dbReference type="Pfam" id="PF01965">
    <property type="entry name" value="DJ-1_PfpI"/>
    <property type="match status" value="1"/>
</dbReference>
<comment type="similarity">
    <text evidence="3">Belongs to the peptidase C56 family. HSP31-like subfamily.</text>
</comment>
<evidence type="ECO:0000313" key="5">
    <source>
        <dbReference type="EMBL" id="PWZ76390.1"/>
    </source>
</evidence>
<keyword evidence="5" id="KW-0315">Glutamine amidotransferase</keyword>
<accession>A0A2A4EHH0</accession>
<dbReference type="GO" id="GO:0019243">
    <property type="term" value="P:methylglyoxal catabolic process to D-lactate via S-lactoyl-glutathione"/>
    <property type="evidence" value="ECO:0007669"/>
    <property type="project" value="TreeGrafter"/>
</dbReference>
<keyword evidence="1" id="KW-0346">Stress response</keyword>
<dbReference type="InterPro" id="IPR002818">
    <property type="entry name" value="DJ-1/PfpI"/>
</dbReference>
<feature type="domain" description="DJ-1/PfpI" evidence="4">
    <location>
        <begin position="96"/>
        <end position="230"/>
    </location>
</feature>
<evidence type="ECO:0000256" key="1">
    <source>
        <dbReference type="ARBA" id="ARBA00023016"/>
    </source>
</evidence>
<dbReference type="PANTHER" id="PTHR48094:SF11">
    <property type="entry name" value="GLUTATHIONE-INDEPENDENT GLYOXALASE HSP31-RELATED"/>
    <property type="match status" value="1"/>
</dbReference>
<evidence type="ECO:0000313" key="6">
    <source>
        <dbReference type="EMBL" id="REA80575.1"/>
    </source>
</evidence>
<dbReference type="PANTHER" id="PTHR48094">
    <property type="entry name" value="PROTEIN/NUCLEIC ACID DEGLYCASE DJ-1-RELATED"/>
    <property type="match status" value="1"/>
</dbReference>
<dbReference type="Gene3D" id="3.40.50.880">
    <property type="match status" value="1"/>
</dbReference>
<reference evidence="6" key="2">
    <citation type="journal article" date="2018" name="Vet. Microbiol.">
        <title>Methicillin-resistant staphylococci amongst veterinary personnel, personnel-owned pets, patients and the hospital environment of two small animal veterinary hospitals.</title>
        <authorList>
            <person name="Worthing K.A."/>
            <person name="Brown J."/>
            <person name="Gerber L."/>
            <person name="Abraham S."/>
            <person name="Trott D."/>
            <person name="Norris J.M."/>
        </authorList>
    </citation>
    <scope>NUCLEOTIDE SEQUENCE</scope>
    <source>
        <strain evidence="6">ST496-2</strain>
    </source>
</reference>
<sequence length="239" mass="27325">MKKTKDVFKMKKIMIVNTSYDQFDGFDLPTGLWLSELVHFYDVFQNNPNYQLDIYNINGGETPIDPVSMNKVTLDRLTKKYYEDETFMRKLHDSPSIDEADVTQYDVIYFTGGHGVMYDFRGHDTIARAVNDIYDRGGLVSSVCHGASALLEIKRPNDHFLIEGQKLTGFSNREESIARRKKQVPYQLETALKEKGALYQKSIIPLKSFVVEEEQLITGQNPASARDVGEAIKLRLDVK</sequence>
<dbReference type="GO" id="GO:0005737">
    <property type="term" value="C:cytoplasm"/>
    <property type="evidence" value="ECO:0007669"/>
    <property type="project" value="TreeGrafter"/>
</dbReference>
<organism evidence="5 7">
    <name type="scientific">Staphylococcus pseudintermedius</name>
    <dbReference type="NCBI Taxonomy" id="283734"/>
    <lineage>
        <taxon>Bacteria</taxon>
        <taxon>Bacillati</taxon>
        <taxon>Bacillota</taxon>
        <taxon>Bacilli</taxon>
        <taxon>Bacillales</taxon>
        <taxon>Staphylococcaceae</taxon>
        <taxon>Staphylococcus</taxon>
        <taxon>Staphylococcus intermedius group</taxon>
    </lineage>
</organism>
<dbReference type="SUPFAM" id="SSF52317">
    <property type="entry name" value="Class I glutamine amidotransferase-like"/>
    <property type="match status" value="1"/>
</dbReference>
<proteinExistence type="inferred from homology"/>
<dbReference type="GO" id="GO:0019172">
    <property type="term" value="F:glyoxalase III activity"/>
    <property type="evidence" value="ECO:0007669"/>
    <property type="project" value="TreeGrafter"/>
</dbReference>
<dbReference type="RefSeq" id="WP_014612860.1">
    <property type="nucleotide sequence ID" value="NZ_CAYKPP010000004.1"/>
</dbReference>
<gene>
    <name evidence="5" type="ORF">DD902_03025</name>
    <name evidence="6" type="ORF">DV961_10675</name>
</gene>
<dbReference type="CDD" id="cd03141">
    <property type="entry name" value="GATase1_Hsp31_like"/>
    <property type="match status" value="1"/>
</dbReference>
<reference evidence="5 7" key="1">
    <citation type="journal article" date="2018" name="Vet. Microbiol.">
        <title>Clonal diversity and geographic distribution of methicillin-resistant Staphylococcus pseudintermedius from Australian animals: Discovery of novel sequence types.</title>
        <authorList>
            <person name="Worthing K.A."/>
            <person name="Abraham S."/>
            <person name="Coombs G.W."/>
            <person name="Pang S."/>
            <person name="Saputra S."/>
            <person name="Jordan D."/>
            <person name="Trott D.J."/>
            <person name="Norris J.M."/>
        </authorList>
    </citation>
    <scope>NUCLEOTIDE SEQUENCE [LARGE SCALE GENOMIC DNA]</scope>
    <source>
        <strain evidence="5 7">ST525 1</strain>
    </source>
</reference>
<dbReference type="Proteomes" id="UP000246800">
    <property type="component" value="Unassembled WGS sequence"/>
</dbReference>
<evidence type="ECO:0000313" key="7">
    <source>
        <dbReference type="Proteomes" id="UP000246800"/>
    </source>
</evidence>
<evidence type="ECO:0000256" key="3">
    <source>
        <dbReference type="ARBA" id="ARBA00038493"/>
    </source>
</evidence>
<keyword evidence="2" id="KW-0456">Lyase</keyword>
<name>A0A2A4EHH0_STAPS</name>
<dbReference type="Proteomes" id="UP000256409">
    <property type="component" value="Unassembled WGS sequence"/>
</dbReference>
<comment type="caution">
    <text evidence="5">The sequence shown here is derived from an EMBL/GenBank/DDBJ whole genome shotgun (WGS) entry which is preliminary data.</text>
</comment>
<keyword evidence="5" id="KW-0808">Transferase</keyword>
<dbReference type="OrthoDB" id="9792284at2"/>
<dbReference type="EMBL" id="QQPC01000074">
    <property type="protein sequence ID" value="REA80575.1"/>
    <property type="molecule type" value="Genomic_DNA"/>
</dbReference>
<evidence type="ECO:0000259" key="4">
    <source>
        <dbReference type="Pfam" id="PF01965"/>
    </source>
</evidence>
<dbReference type="InterPro" id="IPR029062">
    <property type="entry name" value="Class_I_gatase-like"/>
</dbReference>
<reference evidence="8" key="3">
    <citation type="journal article" date="2018" name="Vet. Microbiol.">
        <title>Molecular epidemiology of methicillin-resistant staphylococci amongst veterinary personnel, personnel-owned pets, patients and the hospital environment of two companion animal veterinary hospitals.</title>
        <authorList>
            <person name="Worthing K.A."/>
            <person name="Brown J."/>
            <person name="Gerber L."/>
            <person name="Abraham S."/>
            <person name="Trott D."/>
            <person name="Norris J.M."/>
        </authorList>
    </citation>
    <scope>NUCLEOTIDE SEQUENCE [LARGE SCALE GENOMIC DNA]</scope>
    <source>
        <strain evidence="8">ST496-2</strain>
    </source>
</reference>
<dbReference type="EMBL" id="QEIT01000013">
    <property type="protein sequence ID" value="PWZ76390.1"/>
    <property type="molecule type" value="Genomic_DNA"/>
</dbReference>
<evidence type="ECO:0000256" key="2">
    <source>
        <dbReference type="ARBA" id="ARBA00023239"/>
    </source>
</evidence>
<dbReference type="InterPro" id="IPR050325">
    <property type="entry name" value="Prot/Nucl_acid_deglycase"/>
</dbReference>
<dbReference type="GO" id="GO:0016740">
    <property type="term" value="F:transferase activity"/>
    <property type="evidence" value="ECO:0007669"/>
    <property type="project" value="UniProtKB-KW"/>
</dbReference>
<evidence type="ECO:0000313" key="8">
    <source>
        <dbReference type="Proteomes" id="UP000256409"/>
    </source>
</evidence>
<dbReference type="AlphaFoldDB" id="A0A2A4EHH0"/>
<protein>
    <submittedName>
        <fullName evidence="5">Type 1 glutamine amidotransferase domain-containing protein</fullName>
    </submittedName>
</protein>